<dbReference type="EMBL" id="JAYGHX010000006">
    <property type="protein sequence ID" value="MEA5391721.1"/>
    <property type="molecule type" value="Genomic_DNA"/>
</dbReference>
<dbReference type="PANTHER" id="PTHR47053:SF1">
    <property type="entry name" value="MUREIN DD-ENDOPEPTIDASE MEPH-RELATED"/>
    <property type="match status" value="1"/>
</dbReference>
<evidence type="ECO:0000256" key="2">
    <source>
        <dbReference type="ARBA" id="ARBA00022670"/>
    </source>
</evidence>
<dbReference type="PROSITE" id="PS51935">
    <property type="entry name" value="NLPC_P60"/>
    <property type="match status" value="1"/>
</dbReference>
<dbReference type="SUPFAM" id="SSF54001">
    <property type="entry name" value="Cysteine proteinases"/>
    <property type="match status" value="1"/>
</dbReference>
<dbReference type="Pfam" id="PF18348">
    <property type="entry name" value="SH3_16"/>
    <property type="match status" value="1"/>
</dbReference>
<dbReference type="RefSeq" id="WP_323305734.1">
    <property type="nucleotide sequence ID" value="NZ_JAYGHX010000006.1"/>
</dbReference>
<dbReference type="SUPFAM" id="SSF82057">
    <property type="entry name" value="Prokaryotic SH3-related domain"/>
    <property type="match status" value="1"/>
</dbReference>
<evidence type="ECO:0000313" key="7">
    <source>
        <dbReference type="Proteomes" id="UP001304461"/>
    </source>
</evidence>
<proteinExistence type="inferred from homology"/>
<evidence type="ECO:0000313" key="6">
    <source>
        <dbReference type="EMBL" id="MEA5391721.1"/>
    </source>
</evidence>
<evidence type="ECO:0000259" key="5">
    <source>
        <dbReference type="PROSITE" id="PS51935"/>
    </source>
</evidence>
<dbReference type="InterPro" id="IPR000064">
    <property type="entry name" value="NLP_P60_dom"/>
</dbReference>
<name>A0ABU5RVC0_9CYAN</name>
<dbReference type="InterPro" id="IPR038765">
    <property type="entry name" value="Papain-like_cys_pep_sf"/>
</dbReference>
<evidence type="ECO:0000256" key="3">
    <source>
        <dbReference type="ARBA" id="ARBA00022801"/>
    </source>
</evidence>
<protein>
    <submittedName>
        <fullName evidence="6">C40 family peptidase</fullName>
    </submittedName>
</protein>
<sequence length="245" mass="26531">MATLGTLPAPGRIWTLTQPLPAYSRPQGPGLATEIHAGRSLRVLGAAPAAAGAETRLRVRLHEDGYPCWVDAVALERHGQPVPSPPPLPRLERDRIASRLEAVLAFAEAARHRPNRYLWGGTLGPDFDCSGLVQTAFAQAGIWLPRDAYLQERFCRPVAVASGVTSLLLPGDLLFFGTLRRCTHVALHLGGGRYLHSSGRQHGRDGIGVDDLNPRNRDPVACHYRAELRGAGRVMHSHDGSPLPP</sequence>
<keyword evidence="2" id="KW-0645">Protease</keyword>
<gene>
    <name evidence="6" type="ORF">VB738_10680</name>
</gene>
<dbReference type="Gene3D" id="3.90.1720.10">
    <property type="entry name" value="endopeptidase domain like (from Nostoc punctiforme)"/>
    <property type="match status" value="1"/>
</dbReference>
<dbReference type="Pfam" id="PF00877">
    <property type="entry name" value="NLPC_P60"/>
    <property type="match status" value="1"/>
</dbReference>
<dbReference type="Gene3D" id="2.30.30.40">
    <property type="entry name" value="SH3 Domains"/>
    <property type="match status" value="1"/>
</dbReference>
<dbReference type="Proteomes" id="UP001304461">
    <property type="component" value="Unassembled WGS sequence"/>
</dbReference>
<organism evidence="6 7">
    <name type="scientific">Cyanobium gracile UHCC 0139</name>
    <dbReference type="NCBI Taxonomy" id="3110308"/>
    <lineage>
        <taxon>Bacteria</taxon>
        <taxon>Bacillati</taxon>
        <taxon>Cyanobacteriota</taxon>
        <taxon>Cyanophyceae</taxon>
        <taxon>Synechococcales</taxon>
        <taxon>Prochlorococcaceae</taxon>
        <taxon>Cyanobium</taxon>
    </lineage>
</organism>
<feature type="domain" description="NlpC/P60" evidence="5">
    <location>
        <begin position="97"/>
        <end position="235"/>
    </location>
</feature>
<keyword evidence="7" id="KW-1185">Reference proteome</keyword>
<reference evidence="6 7" key="1">
    <citation type="submission" date="2023-12" db="EMBL/GenBank/DDBJ databases">
        <title>Baltic Sea Cyanobacteria.</title>
        <authorList>
            <person name="Delbaje E."/>
            <person name="Fewer D.P."/>
            <person name="Shishido T.K."/>
        </authorList>
    </citation>
    <scope>NUCLEOTIDE SEQUENCE [LARGE SCALE GENOMIC DNA]</scope>
    <source>
        <strain evidence="6 7">UHCC 0139</strain>
    </source>
</reference>
<dbReference type="InterPro" id="IPR051202">
    <property type="entry name" value="Peptidase_C40"/>
</dbReference>
<dbReference type="PANTHER" id="PTHR47053">
    <property type="entry name" value="MUREIN DD-ENDOPEPTIDASE MEPH-RELATED"/>
    <property type="match status" value="1"/>
</dbReference>
<keyword evidence="4" id="KW-0788">Thiol protease</keyword>
<dbReference type="InterPro" id="IPR041382">
    <property type="entry name" value="SH3_16"/>
</dbReference>
<keyword evidence="3" id="KW-0378">Hydrolase</keyword>
<evidence type="ECO:0000256" key="1">
    <source>
        <dbReference type="ARBA" id="ARBA00007074"/>
    </source>
</evidence>
<evidence type="ECO:0000256" key="4">
    <source>
        <dbReference type="ARBA" id="ARBA00022807"/>
    </source>
</evidence>
<comment type="caution">
    <text evidence="6">The sequence shown here is derived from an EMBL/GenBank/DDBJ whole genome shotgun (WGS) entry which is preliminary data.</text>
</comment>
<comment type="similarity">
    <text evidence="1">Belongs to the peptidase C40 family.</text>
</comment>
<accession>A0ABU5RVC0</accession>